<proteinExistence type="inferred from homology"/>
<dbReference type="GO" id="GO:0018104">
    <property type="term" value="P:peptidoglycan-protein cross-linking"/>
    <property type="evidence" value="ECO:0007669"/>
    <property type="project" value="TreeGrafter"/>
</dbReference>
<keyword evidence="5 7" id="KW-0573">Peptidoglycan synthesis</keyword>
<evidence type="ECO:0000256" key="4">
    <source>
        <dbReference type="ARBA" id="ARBA00022960"/>
    </source>
</evidence>
<evidence type="ECO:0000256" key="2">
    <source>
        <dbReference type="ARBA" id="ARBA00005992"/>
    </source>
</evidence>
<dbReference type="Proteomes" id="UP000609531">
    <property type="component" value="Unassembled WGS sequence"/>
</dbReference>
<sequence>MRHPFAACLAAALVVAALLAPATAHANRVSATVDLSAQRMYVSVNGQPAYTWKISSGRKGYRTPTGSYRPTRMYREYYSRKYNNSPMPNAIFFRGGYAIHGTYYTKSLGRPASHGCVRLSPANARTLYNLVRRHGRANTHIRVRY</sequence>
<dbReference type="RefSeq" id="WP_198883078.1">
    <property type="nucleotide sequence ID" value="NZ_JAEKJA010000013.1"/>
</dbReference>
<keyword evidence="11" id="KW-1185">Reference proteome</keyword>
<keyword evidence="8" id="KW-0732">Signal</keyword>
<comment type="pathway">
    <text evidence="1 7">Cell wall biogenesis; peptidoglycan biosynthesis.</text>
</comment>
<keyword evidence="3" id="KW-0808">Transferase</keyword>
<dbReference type="GO" id="GO:0071555">
    <property type="term" value="P:cell wall organization"/>
    <property type="evidence" value="ECO:0007669"/>
    <property type="project" value="UniProtKB-UniRule"/>
</dbReference>
<reference evidence="10" key="1">
    <citation type="submission" date="2020-12" db="EMBL/GenBank/DDBJ databases">
        <title>Bacterial taxonomy.</title>
        <authorList>
            <person name="Pan X."/>
        </authorList>
    </citation>
    <scope>NUCLEOTIDE SEQUENCE</scope>
    <source>
        <strain evidence="10">B2012</strain>
    </source>
</reference>
<evidence type="ECO:0000256" key="1">
    <source>
        <dbReference type="ARBA" id="ARBA00004752"/>
    </source>
</evidence>
<accession>A0A934MHQ7</accession>
<evidence type="ECO:0000256" key="6">
    <source>
        <dbReference type="ARBA" id="ARBA00023316"/>
    </source>
</evidence>
<comment type="similarity">
    <text evidence="2">Belongs to the YkuD family.</text>
</comment>
<dbReference type="GO" id="GO:0005576">
    <property type="term" value="C:extracellular region"/>
    <property type="evidence" value="ECO:0007669"/>
    <property type="project" value="TreeGrafter"/>
</dbReference>
<keyword evidence="6 7" id="KW-0961">Cell wall biogenesis/degradation</keyword>
<protein>
    <submittedName>
        <fullName evidence="10">L,D-transpeptidase</fullName>
    </submittedName>
</protein>
<dbReference type="AlphaFoldDB" id="A0A934MHQ7"/>
<dbReference type="InterPro" id="IPR050979">
    <property type="entry name" value="LD-transpeptidase"/>
</dbReference>
<dbReference type="Pfam" id="PF03734">
    <property type="entry name" value="YkuD"/>
    <property type="match status" value="1"/>
</dbReference>
<comment type="caution">
    <text evidence="10">The sequence shown here is derived from an EMBL/GenBank/DDBJ whole genome shotgun (WGS) entry which is preliminary data.</text>
</comment>
<evidence type="ECO:0000256" key="3">
    <source>
        <dbReference type="ARBA" id="ARBA00022679"/>
    </source>
</evidence>
<dbReference type="InterPro" id="IPR005490">
    <property type="entry name" value="LD_TPept_cat_dom"/>
</dbReference>
<dbReference type="InterPro" id="IPR038063">
    <property type="entry name" value="Transpep_catalytic_dom"/>
</dbReference>
<dbReference type="EMBL" id="JAEKJA010000013">
    <property type="protein sequence ID" value="MBJ3777175.1"/>
    <property type="molecule type" value="Genomic_DNA"/>
</dbReference>
<evidence type="ECO:0000259" key="9">
    <source>
        <dbReference type="PROSITE" id="PS52029"/>
    </source>
</evidence>
<dbReference type="PANTHER" id="PTHR30582:SF2">
    <property type="entry name" value="L,D-TRANSPEPTIDASE YCIB-RELATED"/>
    <property type="match status" value="1"/>
</dbReference>
<dbReference type="GO" id="GO:0016740">
    <property type="term" value="F:transferase activity"/>
    <property type="evidence" value="ECO:0007669"/>
    <property type="project" value="UniProtKB-KW"/>
</dbReference>
<keyword evidence="4 7" id="KW-0133">Cell shape</keyword>
<evidence type="ECO:0000313" key="10">
    <source>
        <dbReference type="EMBL" id="MBJ3777175.1"/>
    </source>
</evidence>
<feature type="domain" description="L,D-TPase catalytic" evidence="9">
    <location>
        <begin position="29"/>
        <end position="144"/>
    </location>
</feature>
<evidence type="ECO:0000256" key="7">
    <source>
        <dbReference type="PROSITE-ProRule" id="PRU01373"/>
    </source>
</evidence>
<evidence type="ECO:0000313" key="11">
    <source>
        <dbReference type="Proteomes" id="UP000609531"/>
    </source>
</evidence>
<feature type="active site" description="Nucleophile" evidence="7">
    <location>
        <position position="116"/>
    </location>
</feature>
<evidence type="ECO:0000256" key="8">
    <source>
        <dbReference type="SAM" id="SignalP"/>
    </source>
</evidence>
<feature type="signal peptide" evidence="8">
    <location>
        <begin position="1"/>
        <end position="26"/>
    </location>
</feature>
<dbReference type="GO" id="GO:0071972">
    <property type="term" value="F:peptidoglycan L,D-transpeptidase activity"/>
    <property type="evidence" value="ECO:0007669"/>
    <property type="project" value="TreeGrafter"/>
</dbReference>
<dbReference type="SUPFAM" id="SSF141523">
    <property type="entry name" value="L,D-transpeptidase catalytic domain-like"/>
    <property type="match status" value="1"/>
</dbReference>
<dbReference type="CDD" id="cd16913">
    <property type="entry name" value="YkuD_like"/>
    <property type="match status" value="1"/>
</dbReference>
<name>A0A934MHQ7_9HYPH</name>
<evidence type="ECO:0000256" key="5">
    <source>
        <dbReference type="ARBA" id="ARBA00022984"/>
    </source>
</evidence>
<dbReference type="PANTHER" id="PTHR30582">
    <property type="entry name" value="L,D-TRANSPEPTIDASE"/>
    <property type="match status" value="1"/>
</dbReference>
<dbReference type="PROSITE" id="PS52029">
    <property type="entry name" value="LD_TPASE"/>
    <property type="match status" value="1"/>
</dbReference>
<feature type="active site" description="Proton donor/acceptor" evidence="7">
    <location>
        <position position="100"/>
    </location>
</feature>
<organism evidence="10 11">
    <name type="scientific">Acuticoccus mangrovi</name>
    <dbReference type="NCBI Taxonomy" id="2796142"/>
    <lineage>
        <taxon>Bacteria</taxon>
        <taxon>Pseudomonadati</taxon>
        <taxon>Pseudomonadota</taxon>
        <taxon>Alphaproteobacteria</taxon>
        <taxon>Hyphomicrobiales</taxon>
        <taxon>Amorphaceae</taxon>
        <taxon>Acuticoccus</taxon>
    </lineage>
</organism>
<dbReference type="Gene3D" id="2.40.440.10">
    <property type="entry name" value="L,D-transpeptidase catalytic domain-like"/>
    <property type="match status" value="1"/>
</dbReference>
<dbReference type="GO" id="GO:0008360">
    <property type="term" value="P:regulation of cell shape"/>
    <property type="evidence" value="ECO:0007669"/>
    <property type="project" value="UniProtKB-UniRule"/>
</dbReference>
<feature type="chain" id="PRO_5037771761" evidence="8">
    <location>
        <begin position="27"/>
        <end position="145"/>
    </location>
</feature>
<gene>
    <name evidence="10" type="ORF">JCR33_15825</name>
</gene>